<gene>
    <name evidence="8" type="ORF">D0Z07_1890</name>
</gene>
<evidence type="ECO:0000256" key="7">
    <source>
        <dbReference type="SAM" id="Phobius"/>
    </source>
</evidence>
<organism evidence="8 9">
    <name type="scientific">Hyphodiscus hymeniophilus</name>
    <dbReference type="NCBI Taxonomy" id="353542"/>
    <lineage>
        <taxon>Eukaryota</taxon>
        <taxon>Fungi</taxon>
        <taxon>Dikarya</taxon>
        <taxon>Ascomycota</taxon>
        <taxon>Pezizomycotina</taxon>
        <taxon>Leotiomycetes</taxon>
        <taxon>Helotiales</taxon>
        <taxon>Hyphodiscaceae</taxon>
        <taxon>Hyphodiscus</taxon>
    </lineage>
</organism>
<comment type="subcellular location">
    <subcellularLocation>
        <location evidence="6">Endomembrane system</location>
        <topology evidence="6">Single-pass membrane protein</topology>
    </subcellularLocation>
    <subcellularLocation>
        <location evidence="1">Nucleus membrane</location>
    </subcellularLocation>
</comment>
<name>A0A9P6VPW0_9HELO</name>
<evidence type="ECO:0000313" key="8">
    <source>
        <dbReference type="EMBL" id="KAG0651505.1"/>
    </source>
</evidence>
<protein>
    <recommendedName>
        <fullName evidence="10">Indole-diterpene biosynthesis protein PaxU</fullName>
    </recommendedName>
</protein>
<evidence type="ECO:0000256" key="5">
    <source>
        <dbReference type="ARBA" id="ARBA00023242"/>
    </source>
</evidence>
<comment type="caution">
    <text evidence="8">The sequence shown here is derived from an EMBL/GenBank/DDBJ whole genome shotgun (WGS) entry which is preliminary data.</text>
</comment>
<proteinExistence type="predicted"/>
<dbReference type="PANTHER" id="PTHR12265:SF30">
    <property type="entry name" value="TRANSMEMBRANE PROTEIN 53"/>
    <property type="match status" value="1"/>
</dbReference>
<dbReference type="Proteomes" id="UP000785200">
    <property type="component" value="Unassembled WGS sequence"/>
</dbReference>
<feature type="transmembrane region" description="Helical" evidence="7">
    <location>
        <begin position="183"/>
        <end position="205"/>
    </location>
</feature>
<dbReference type="Pfam" id="PF05705">
    <property type="entry name" value="DUF829"/>
    <property type="match status" value="1"/>
</dbReference>
<evidence type="ECO:0000256" key="2">
    <source>
        <dbReference type="ARBA" id="ARBA00022692"/>
    </source>
</evidence>
<keyword evidence="9" id="KW-1185">Reference proteome</keyword>
<evidence type="ECO:0000256" key="1">
    <source>
        <dbReference type="ARBA" id="ARBA00004126"/>
    </source>
</evidence>
<dbReference type="AlphaFoldDB" id="A0A9P6VPW0"/>
<keyword evidence="2 7" id="KW-0812">Transmembrane</keyword>
<sequence length="300" mass="33345">MPSRTLPPEHGDAKPLVSKPLSAFTRLSKRVSLYTPPTHATTPSPPSDPTTILLCSWLNAAPKHIDYYASSYMRLYPSARIILTQITTAEFLFHSETRRRADVREAVSALLAPDQDNESLLVHALSNGGAKRSFAVAGAYRELTGRALPADAYVLDCAPGIPQFRRDVHALTVPAAAWPLYRWLPYMAVTLGVVCAVYVAVNWLPTWVWHDLVWRPTLGTNDAGFFPLSCVRGYVYSKEDRAMDWKDIEKHAAVAETKGYTVRRKLIEGAGHVQLFKGKGGEKDYWDFVTGLWDLGMGGK</sequence>
<keyword evidence="4 7" id="KW-0472">Membrane</keyword>
<evidence type="ECO:0000256" key="3">
    <source>
        <dbReference type="ARBA" id="ARBA00022989"/>
    </source>
</evidence>
<keyword evidence="3 7" id="KW-1133">Transmembrane helix</keyword>
<dbReference type="InterPro" id="IPR008547">
    <property type="entry name" value="DUF829_TMEM53"/>
</dbReference>
<evidence type="ECO:0000313" key="9">
    <source>
        <dbReference type="Proteomes" id="UP000785200"/>
    </source>
</evidence>
<evidence type="ECO:0008006" key="10">
    <source>
        <dbReference type="Google" id="ProtNLM"/>
    </source>
</evidence>
<accession>A0A9P6VPW0</accession>
<dbReference type="GO" id="GO:0031965">
    <property type="term" value="C:nuclear membrane"/>
    <property type="evidence" value="ECO:0007669"/>
    <property type="project" value="UniProtKB-SubCell"/>
</dbReference>
<reference evidence="8" key="1">
    <citation type="submission" date="2019-07" db="EMBL/GenBank/DDBJ databases">
        <title>Hyphodiscus hymeniophilus genome sequencing and assembly.</title>
        <authorList>
            <person name="Kramer G."/>
            <person name="Nodwell J."/>
        </authorList>
    </citation>
    <scope>NUCLEOTIDE SEQUENCE</scope>
    <source>
        <strain evidence="8">ATCC 34498</strain>
    </source>
</reference>
<keyword evidence="5" id="KW-0539">Nucleus</keyword>
<evidence type="ECO:0000256" key="4">
    <source>
        <dbReference type="ARBA" id="ARBA00023136"/>
    </source>
</evidence>
<evidence type="ECO:0000256" key="6">
    <source>
        <dbReference type="ARBA" id="ARBA00037847"/>
    </source>
</evidence>
<dbReference type="PANTHER" id="PTHR12265">
    <property type="entry name" value="TRANSMEMBRANE PROTEIN 53"/>
    <property type="match status" value="1"/>
</dbReference>
<dbReference type="EMBL" id="VNKQ01000004">
    <property type="protein sequence ID" value="KAG0651505.1"/>
    <property type="molecule type" value="Genomic_DNA"/>
</dbReference>
<dbReference type="OrthoDB" id="77878at2759"/>